<dbReference type="GO" id="GO:0051301">
    <property type="term" value="P:cell division"/>
    <property type="evidence" value="ECO:0007669"/>
    <property type="project" value="InterPro"/>
</dbReference>
<dbReference type="Pfam" id="PF01098">
    <property type="entry name" value="FTSW_RODA_SPOVE"/>
    <property type="match status" value="1"/>
</dbReference>
<reference evidence="8" key="1">
    <citation type="journal article" date="2015" name="Nature">
        <title>Complex archaea that bridge the gap between prokaryotes and eukaryotes.</title>
        <authorList>
            <person name="Spang A."/>
            <person name="Saw J.H."/>
            <person name="Jorgensen S.L."/>
            <person name="Zaremba-Niedzwiedzka K."/>
            <person name="Martijn J."/>
            <person name="Lind A.E."/>
            <person name="van Eijk R."/>
            <person name="Schleper C."/>
            <person name="Guy L."/>
            <person name="Ettema T.J."/>
        </authorList>
    </citation>
    <scope>NUCLEOTIDE SEQUENCE</scope>
</reference>
<organism evidence="8">
    <name type="scientific">marine sediment metagenome</name>
    <dbReference type="NCBI Taxonomy" id="412755"/>
    <lineage>
        <taxon>unclassified sequences</taxon>
        <taxon>metagenomes</taxon>
        <taxon>ecological metagenomes</taxon>
    </lineage>
</organism>
<evidence type="ECO:0008006" key="9">
    <source>
        <dbReference type="Google" id="ProtNLM"/>
    </source>
</evidence>
<comment type="caution">
    <text evidence="8">The sequence shown here is derived from an EMBL/GenBank/DDBJ whole genome shotgun (WGS) entry which is preliminary data.</text>
</comment>
<proteinExistence type="predicted"/>
<dbReference type="GO" id="GO:0008360">
    <property type="term" value="P:regulation of cell shape"/>
    <property type="evidence" value="ECO:0007669"/>
    <property type="project" value="UniProtKB-KW"/>
</dbReference>
<name>A0A0F9H6F4_9ZZZZ</name>
<dbReference type="GO" id="GO:0032153">
    <property type="term" value="C:cell division site"/>
    <property type="evidence" value="ECO:0007669"/>
    <property type="project" value="TreeGrafter"/>
</dbReference>
<keyword evidence="4 7" id="KW-1133">Transmembrane helix</keyword>
<dbReference type="EMBL" id="LAZR01025783">
    <property type="protein sequence ID" value="KKL70817.1"/>
    <property type="molecule type" value="Genomic_DNA"/>
</dbReference>
<evidence type="ECO:0000256" key="1">
    <source>
        <dbReference type="ARBA" id="ARBA00004141"/>
    </source>
</evidence>
<evidence type="ECO:0000313" key="8">
    <source>
        <dbReference type="EMBL" id="KKL70817.1"/>
    </source>
</evidence>
<feature type="region of interest" description="Disordered" evidence="6">
    <location>
        <begin position="238"/>
        <end position="266"/>
    </location>
</feature>
<evidence type="ECO:0000256" key="4">
    <source>
        <dbReference type="ARBA" id="ARBA00022989"/>
    </source>
</evidence>
<evidence type="ECO:0000256" key="5">
    <source>
        <dbReference type="ARBA" id="ARBA00023136"/>
    </source>
</evidence>
<keyword evidence="2 7" id="KW-0812">Transmembrane</keyword>
<sequence length="266" mass="28976">MLFMAGAKGKHLLGVVGVVAVIAFLPVPYRLDPSRPAVTSREKLAYWTYDQGKYALVAAPFARLPFVDRDIMKPHQIRRIEGWLRQSDPAVANDQGFQLHQSMMVLGSGGANGNSQSEAVDMYIRWLPDDHTDFIYAVIGGQWGFKGCAGLILIYIAIFVCGAEVAAVTSDPFGRLLVIGVLALLFTQIFINVGMTIGLMPITGMTLPLVSFGGSSMLINAIALGLLVNVGQRRPMTLSRKPFEHGGKTPEQQAAYKRPMDRLEGP</sequence>
<feature type="transmembrane region" description="Helical" evidence="7">
    <location>
        <begin position="149"/>
        <end position="169"/>
    </location>
</feature>
<feature type="transmembrane region" description="Helical" evidence="7">
    <location>
        <begin position="12"/>
        <end position="31"/>
    </location>
</feature>
<feature type="transmembrane region" description="Helical" evidence="7">
    <location>
        <begin position="209"/>
        <end position="231"/>
    </location>
</feature>
<feature type="transmembrane region" description="Helical" evidence="7">
    <location>
        <begin position="176"/>
        <end position="197"/>
    </location>
</feature>
<accession>A0A0F9H6F4</accession>
<evidence type="ECO:0000256" key="3">
    <source>
        <dbReference type="ARBA" id="ARBA00022960"/>
    </source>
</evidence>
<keyword evidence="5 7" id="KW-0472">Membrane</keyword>
<dbReference type="AlphaFoldDB" id="A0A0F9H6F4"/>
<dbReference type="GO" id="GO:0015648">
    <property type="term" value="F:lipid-linked peptidoglycan transporter activity"/>
    <property type="evidence" value="ECO:0007669"/>
    <property type="project" value="TreeGrafter"/>
</dbReference>
<dbReference type="PANTHER" id="PTHR30474">
    <property type="entry name" value="CELL CYCLE PROTEIN"/>
    <property type="match status" value="1"/>
</dbReference>
<comment type="subcellular location">
    <subcellularLocation>
        <location evidence="1">Membrane</location>
        <topology evidence="1">Multi-pass membrane protein</topology>
    </subcellularLocation>
</comment>
<gene>
    <name evidence="8" type="ORF">LCGC14_2101120</name>
</gene>
<evidence type="ECO:0000256" key="6">
    <source>
        <dbReference type="SAM" id="MobiDB-lite"/>
    </source>
</evidence>
<evidence type="ECO:0000256" key="2">
    <source>
        <dbReference type="ARBA" id="ARBA00022692"/>
    </source>
</evidence>
<dbReference type="InterPro" id="IPR001182">
    <property type="entry name" value="FtsW/RodA"/>
</dbReference>
<protein>
    <recommendedName>
        <fullName evidence="9">Cell cycle protein</fullName>
    </recommendedName>
</protein>
<keyword evidence="3" id="KW-0133">Cell shape</keyword>
<evidence type="ECO:0000256" key="7">
    <source>
        <dbReference type="SAM" id="Phobius"/>
    </source>
</evidence>
<dbReference type="GO" id="GO:0005886">
    <property type="term" value="C:plasma membrane"/>
    <property type="evidence" value="ECO:0007669"/>
    <property type="project" value="TreeGrafter"/>
</dbReference>